<comment type="caution">
    <text evidence="2">The sequence shown here is derived from an EMBL/GenBank/DDBJ whole genome shotgun (WGS) entry which is preliminary data.</text>
</comment>
<dbReference type="AlphaFoldDB" id="A0AAV3P8S6"/>
<organism evidence="2 3">
    <name type="scientific">Lithospermum erythrorhizon</name>
    <name type="common">Purple gromwell</name>
    <name type="synonym">Lithospermum officinale var. erythrorhizon</name>
    <dbReference type="NCBI Taxonomy" id="34254"/>
    <lineage>
        <taxon>Eukaryota</taxon>
        <taxon>Viridiplantae</taxon>
        <taxon>Streptophyta</taxon>
        <taxon>Embryophyta</taxon>
        <taxon>Tracheophyta</taxon>
        <taxon>Spermatophyta</taxon>
        <taxon>Magnoliopsida</taxon>
        <taxon>eudicotyledons</taxon>
        <taxon>Gunneridae</taxon>
        <taxon>Pentapetalae</taxon>
        <taxon>asterids</taxon>
        <taxon>lamiids</taxon>
        <taxon>Boraginales</taxon>
        <taxon>Boraginaceae</taxon>
        <taxon>Boraginoideae</taxon>
        <taxon>Lithospermeae</taxon>
        <taxon>Lithospermum</taxon>
    </lineage>
</organism>
<reference evidence="2 3" key="1">
    <citation type="submission" date="2024-01" db="EMBL/GenBank/DDBJ databases">
        <title>The complete chloroplast genome sequence of Lithospermum erythrorhizon: insights into the phylogenetic relationship among Boraginaceae species and the maternal lineages of purple gromwells.</title>
        <authorList>
            <person name="Okada T."/>
            <person name="Watanabe K."/>
        </authorList>
    </citation>
    <scope>NUCLEOTIDE SEQUENCE [LARGE SCALE GENOMIC DNA]</scope>
</reference>
<keyword evidence="3" id="KW-1185">Reference proteome</keyword>
<dbReference type="Proteomes" id="UP001454036">
    <property type="component" value="Unassembled WGS sequence"/>
</dbReference>
<proteinExistence type="predicted"/>
<dbReference type="EMBL" id="BAABME010001170">
    <property type="protein sequence ID" value="GAA0147999.1"/>
    <property type="molecule type" value="Genomic_DNA"/>
</dbReference>
<gene>
    <name evidence="2" type="ORF">LIER_07558</name>
</gene>
<sequence length="185" mass="21042">MKSHRLEQERRPLSSPAHPPPGVERWLIRKSSKNLWISWVFYAVPCYNQTFPCKARRWPKLCISEIAIGKVFCIVCQSNLRGWICSNYPGLFTKKDNVESMSALKPSPSSDLALQSLSKATQFSGSLKHSIEKVDKACKTKVMNTALSSLDRSLDFQSSIRLLILPTREENTSFLELPIFNGRPR</sequence>
<accession>A0AAV3P8S6</accession>
<evidence type="ECO:0000256" key="1">
    <source>
        <dbReference type="SAM" id="MobiDB-lite"/>
    </source>
</evidence>
<feature type="region of interest" description="Disordered" evidence="1">
    <location>
        <begin position="1"/>
        <end position="20"/>
    </location>
</feature>
<protein>
    <submittedName>
        <fullName evidence="2">Uncharacterized protein</fullName>
    </submittedName>
</protein>
<feature type="compositionally biased region" description="Basic and acidic residues" evidence="1">
    <location>
        <begin position="1"/>
        <end position="12"/>
    </location>
</feature>
<name>A0AAV3P8S6_LITER</name>
<evidence type="ECO:0000313" key="3">
    <source>
        <dbReference type="Proteomes" id="UP001454036"/>
    </source>
</evidence>
<evidence type="ECO:0000313" key="2">
    <source>
        <dbReference type="EMBL" id="GAA0147999.1"/>
    </source>
</evidence>